<dbReference type="AlphaFoldDB" id="A0A3S5BF37"/>
<organism evidence="2 3">
    <name type="scientific">Protopolystoma xenopodis</name>
    <dbReference type="NCBI Taxonomy" id="117903"/>
    <lineage>
        <taxon>Eukaryota</taxon>
        <taxon>Metazoa</taxon>
        <taxon>Spiralia</taxon>
        <taxon>Lophotrochozoa</taxon>
        <taxon>Platyhelminthes</taxon>
        <taxon>Monogenea</taxon>
        <taxon>Polyopisthocotylea</taxon>
        <taxon>Polystomatidea</taxon>
        <taxon>Polystomatidae</taxon>
        <taxon>Protopolystoma</taxon>
    </lineage>
</organism>
<keyword evidence="3" id="KW-1185">Reference proteome</keyword>
<reference evidence="2" key="1">
    <citation type="submission" date="2018-11" db="EMBL/GenBank/DDBJ databases">
        <authorList>
            <consortium name="Pathogen Informatics"/>
        </authorList>
    </citation>
    <scope>NUCLEOTIDE SEQUENCE</scope>
</reference>
<dbReference type="Proteomes" id="UP000784294">
    <property type="component" value="Unassembled WGS sequence"/>
</dbReference>
<comment type="caution">
    <text evidence="2">The sequence shown here is derived from an EMBL/GenBank/DDBJ whole genome shotgun (WGS) entry which is preliminary data.</text>
</comment>
<dbReference type="EMBL" id="CAAALY010054073">
    <property type="protein sequence ID" value="VEL21979.1"/>
    <property type="molecule type" value="Genomic_DNA"/>
</dbReference>
<evidence type="ECO:0000313" key="2">
    <source>
        <dbReference type="EMBL" id="VEL21979.1"/>
    </source>
</evidence>
<feature type="region of interest" description="Disordered" evidence="1">
    <location>
        <begin position="69"/>
        <end position="108"/>
    </location>
</feature>
<accession>A0A3S5BF37</accession>
<evidence type="ECO:0000256" key="1">
    <source>
        <dbReference type="SAM" id="MobiDB-lite"/>
    </source>
</evidence>
<protein>
    <submittedName>
        <fullName evidence="2">Uncharacterized protein</fullName>
    </submittedName>
</protein>
<sequence length="108" mass="12054">MRSLWTDLSLVSEEKMVRNFKSCLPQADKSSVKGRLEIASAGSTFFIKCYRLREISRRDKFVAMARQVAPSSLRPSGSGAKVPRVDEGVPDWRPSETVDGTTPRGEYS</sequence>
<evidence type="ECO:0000313" key="3">
    <source>
        <dbReference type="Proteomes" id="UP000784294"/>
    </source>
</evidence>
<gene>
    <name evidence="2" type="ORF">PXEA_LOCUS15419</name>
</gene>
<proteinExistence type="predicted"/>
<name>A0A3S5BF37_9PLAT</name>